<evidence type="ECO:0000313" key="4">
    <source>
        <dbReference type="Proteomes" id="UP000515344"/>
    </source>
</evidence>
<dbReference type="RefSeq" id="WP_182801089.1">
    <property type="nucleotide sequence ID" value="NZ_CP060007.1"/>
</dbReference>
<dbReference type="Gene3D" id="2.40.160.20">
    <property type="match status" value="1"/>
</dbReference>
<accession>A0A7G5XBH0</accession>
<protein>
    <submittedName>
        <fullName evidence="3">Outer membrane beta-barrel protein</fullName>
    </submittedName>
</protein>
<reference evidence="4" key="1">
    <citation type="submission" date="2020-08" db="EMBL/GenBank/DDBJ databases">
        <title>Lacibacter sp. S13-6-6 genome sequencing.</title>
        <authorList>
            <person name="Jin L."/>
        </authorList>
    </citation>
    <scope>NUCLEOTIDE SEQUENCE [LARGE SCALE GENOMIC DNA]</scope>
    <source>
        <strain evidence="4">S13-6-6</strain>
    </source>
</reference>
<evidence type="ECO:0000259" key="2">
    <source>
        <dbReference type="Pfam" id="PF19573"/>
    </source>
</evidence>
<dbReference type="InterPro" id="IPR045743">
    <property type="entry name" value="DUF6089"/>
</dbReference>
<evidence type="ECO:0000313" key="3">
    <source>
        <dbReference type="EMBL" id="QNA42823.1"/>
    </source>
</evidence>
<evidence type="ECO:0000256" key="1">
    <source>
        <dbReference type="SAM" id="MobiDB-lite"/>
    </source>
</evidence>
<gene>
    <name evidence="3" type="ORF">H4075_12020</name>
</gene>
<dbReference type="AlphaFoldDB" id="A0A7G5XBH0"/>
<dbReference type="Pfam" id="PF19573">
    <property type="entry name" value="DUF6089"/>
    <property type="match status" value="1"/>
</dbReference>
<dbReference type="EMBL" id="CP060007">
    <property type="protein sequence ID" value="QNA42823.1"/>
    <property type="molecule type" value="Genomic_DNA"/>
</dbReference>
<dbReference type="Proteomes" id="UP000515344">
    <property type="component" value="Chromosome"/>
</dbReference>
<dbReference type="InterPro" id="IPR011250">
    <property type="entry name" value="OMP/PagP_B-barrel"/>
</dbReference>
<feature type="domain" description="DUF6089" evidence="2">
    <location>
        <begin position="3"/>
        <end position="202"/>
    </location>
</feature>
<keyword evidence="4" id="KW-1185">Reference proteome</keyword>
<sequence length="296" mass="32943">MQKKLILTLLTVVTFTALTAQDLRLNLFGGMANYNGDLQSRPITFQQARYSVGLWASYDINPYVMLRGGLHFAEVRAEDRFQKNPANILRNLSFATNIIELHAGAEYHFLGMTDRVFSPYVFGALAGFYYNPYAYDQGGNKVFLKPLSTEGQGLAGYPDRQPYSLTQFTVPLGVGVRMVLTDRIDVGAEFGYRKTFTDYMDDVSRSYVDQAVLLASRGPKAVEMAFRTPEVPGHSIDPYPVDLEKRGGSEFKDNYYFLGLTFTYRITGGDRSGGRLSGGRGGGKRRSSLGCPTNVF</sequence>
<dbReference type="KEGG" id="lacs:H4075_12020"/>
<proteinExistence type="predicted"/>
<organism evidence="3 4">
    <name type="scientific">Lacibacter sediminis</name>
    <dbReference type="NCBI Taxonomy" id="2760713"/>
    <lineage>
        <taxon>Bacteria</taxon>
        <taxon>Pseudomonadati</taxon>
        <taxon>Bacteroidota</taxon>
        <taxon>Chitinophagia</taxon>
        <taxon>Chitinophagales</taxon>
        <taxon>Chitinophagaceae</taxon>
        <taxon>Lacibacter</taxon>
    </lineage>
</organism>
<dbReference type="SUPFAM" id="SSF56925">
    <property type="entry name" value="OMPA-like"/>
    <property type="match status" value="1"/>
</dbReference>
<feature type="region of interest" description="Disordered" evidence="1">
    <location>
        <begin position="273"/>
        <end position="296"/>
    </location>
</feature>
<name>A0A7G5XBH0_9BACT</name>